<evidence type="ECO:0000313" key="3">
    <source>
        <dbReference type="Proteomes" id="UP001589733"/>
    </source>
</evidence>
<dbReference type="RefSeq" id="WP_380004577.1">
    <property type="nucleotide sequence ID" value="NZ_JBHLYR010000006.1"/>
</dbReference>
<dbReference type="SUPFAM" id="SSF160719">
    <property type="entry name" value="gpW/gp25-like"/>
    <property type="match status" value="1"/>
</dbReference>
<evidence type="ECO:0000313" key="2">
    <source>
        <dbReference type="EMBL" id="MFB9990547.1"/>
    </source>
</evidence>
<name>A0ABV6AU72_9DEIO</name>
<feature type="domain" description="IraD/Gp25-like" evidence="1">
    <location>
        <begin position="28"/>
        <end position="118"/>
    </location>
</feature>
<reference evidence="2 3" key="1">
    <citation type="submission" date="2024-09" db="EMBL/GenBank/DDBJ databases">
        <authorList>
            <person name="Sun Q."/>
            <person name="Mori K."/>
        </authorList>
    </citation>
    <scope>NUCLEOTIDE SEQUENCE [LARGE SCALE GENOMIC DNA]</scope>
    <source>
        <strain evidence="2 3">JCM 13503</strain>
    </source>
</reference>
<dbReference type="Proteomes" id="UP001589733">
    <property type="component" value="Unassembled WGS sequence"/>
</dbReference>
<gene>
    <name evidence="2" type="ORF">ACFFLM_00910</name>
</gene>
<organism evidence="2 3">
    <name type="scientific">Deinococcus oregonensis</name>
    <dbReference type="NCBI Taxonomy" id="1805970"/>
    <lineage>
        <taxon>Bacteria</taxon>
        <taxon>Thermotogati</taxon>
        <taxon>Deinococcota</taxon>
        <taxon>Deinococci</taxon>
        <taxon>Deinococcales</taxon>
        <taxon>Deinococcaceae</taxon>
        <taxon>Deinococcus</taxon>
    </lineage>
</organism>
<sequence length="136" mass="15343">MTPDNDILGAGWAFPVVINPRGRVAMVRGEQAITQSILMLLMTPKGQRVMRPEYGCRIHELIFAPNDATTLGLAAYYVDEALRVWEPRIELVHVDATTDPADASRILVHIEYRLRGQHQPASLVFPYYRLPEGEES</sequence>
<comment type="caution">
    <text evidence="2">The sequence shown here is derived from an EMBL/GenBank/DDBJ whole genome shotgun (WGS) entry which is preliminary data.</text>
</comment>
<proteinExistence type="predicted"/>
<protein>
    <submittedName>
        <fullName evidence="2">GPW/gp25 family protein</fullName>
    </submittedName>
</protein>
<keyword evidence="3" id="KW-1185">Reference proteome</keyword>
<accession>A0ABV6AU72</accession>
<dbReference type="Pfam" id="PF04965">
    <property type="entry name" value="GPW_gp25"/>
    <property type="match status" value="1"/>
</dbReference>
<dbReference type="InterPro" id="IPR007048">
    <property type="entry name" value="IraD/Gp25-like"/>
</dbReference>
<evidence type="ECO:0000259" key="1">
    <source>
        <dbReference type="Pfam" id="PF04965"/>
    </source>
</evidence>
<dbReference type="Gene3D" id="3.10.450.40">
    <property type="match status" value="1"/>
</dbReference>
<dbReference type="EMBL" id="JBHLYR010000006">
    <property type="protein sequence ID" value="MFB9990547.1"/>
    <property type="molecule type" value="Genomic_DNA"/>
</dbReference>